<reference evidence="2" key="1">
    <citation type="submission" date="2022-10" db="EMBL/GenBank/DDBJ databases">
        <title>Culturing micro-colonial fungi from biological soil crusts in the Mojave desert and describing Neophaeococcomyces mojavensis, and introducing the new genera and species Taxawa tesnikishii.</title>
        <authorList>
            <person name="Kurbessoian T."/>
            <person name="Stajich J.E."/>
        </authorList>
    </citation>
    <scope>NUCLEOTIDE SEQUENCE</scope>
    <source>
        <strain evidence="2">TK_41</strain>
    </source>
</reference>
<dbReference type="SUPFAM" id="SSF52540">
    <property type="entry name" value="P-loop containing nucleoside triphosphate hydrolases"/>
    <property type="match status" value="1"/>
</dbReference>
<evidence type="ECO:0000313" key="3">
    <source>
        <dbReference type="Proteomes" id="UP001172673"/>
    </source>
</evidence>
<evidence type="ECO:0000313" key="2">
    <source>
        <dbReference type="EMBL" id="KAJ9609134.1"/>
    </source>
</evidence>
<gene>
    <name evidence="2" type="ORF">H2200_006905</name>
</gene>
<accession>A0AA39CIB5</accession>
<sequence>MSHYEADFSGMESSRSRSMSSSSTAAEGEEHGPSVTSSAPQFPPFQNLFSAVSSIFGVWPLTVVCNRADRIQAKPQASPSDSSSTALLQPNLAQGNPTGAVGVGIFPDPPHAARIYPDAERVEEHLRLITGVSATESDSKVEDIKTTPLFTNHVKEAVEAGSGPGDKLLQQFGLLGMRKQTYNCRYPDMSQMLSPEQNLVYANMNAPWSAFICGSQGAGKSHSLSCLLEIALLVSSPAGENPRPLAGLVFHYDKFSGSESTQLCEAAYLCSTGIPVRVLVSPSNVHAMRKLYRNLPGLAENAPRPEVMPLYFQEHHPNVSRMMALMAVQEGKAIPLYMEVLVSVLREMMMENEGASGLNYLEFKDRLARQEFSPEQKRPLKLRLELLESFLAHHQQTEQSAARLERMYDSAQGTLTIVDLSCPLVTDSDACALFTIVLSIFVENRGDCGRVIALDEAHKFLTQSGEAEKLTDKLISIVSQQRHLGTRIIVATQAPTLAPRLLDLCTVSIVHRFNSPAWLEVLRKHLAGASLCNDQTDAKLFELIVGMHTGEALIFAPSAMLDVVNNEVCRLLDGFVRVMMRNRITTDGGRSILASDETKNGDLEEIPADEVIRPFKASTRPSASVNLDPVQAQLPIPAIPTAPRALLLPQGPNATTITAIQPAAGITEQQAKLSLSNAVARSLDTNPRAIFFDAVRNHAALSVGLRVDFFVSSNAWKKFSRTVIHEEVARYVNDHGIEAPVKN</sequence>
<organism evidence="2 3">
    <name type="scientific">Cladophialophora chaetospira</name>
    <dbReference type="NCBI Taxonomy" id="386627"/>
    <lineage>
        <taxon>Eukaryota</taxon>
        <taxon>Fungi</taxon>
        <taxon>Dikarya</taxon>
        <taxon>Ascomycota</taxon>
        <taxon>Pezizomycotina</taxon>
        <taxon>Eurotiomycetes</taxon>
        <taxon>Chaetothyriomycetidae</taxon>
        <taxon>Chaetothyriales</taxon>
        <taxon>Herpotrichiellaceae</taxon>
        <taxon>Cladophialophora</taxon>
    </lineage>
</organism>
<protein>
    <recommendedName>
        <fullName evidence="4">AAA+ ATPase domain-containing protein</fullName>
    </recommendedName>
</protein>
<feature type="region of interest" description="Disordered" evidence="1">
    <location>
        <begin position="74"/>
        <end position="94"/>
    </location>
</feature>
<keyword evidence="3" id="KW-1185">Reference proteome</keyword>
<feature type="compositionally biased region" description="Polar residues" evidence="1">
    <location>
        <begin position="75"/>
        <end position="94"/>
    </location>
</feature>
<proteinExistence type="predicted"/>
<feature type="region of interest" description="Disordered" evidence="1">
    <location>
        <begin position="1"/>
        <end position="39"/>
    </location>
</feature>
<comment type="caution">
    <text evidence="2">The sequence shown here is derived from an EMBL/GenBank/DDBJ whole genome shotgun (WGS) entry which is preliminary data.</text>
</comment>
<dbReference type="Gene3D" id="3.40.50.300">
    <property type="entry name" value="P-loop containing nucleotide triphosphate hydrolases"/>
    <property type="match status" value="1"/>
</dbReference>
<dbReference type="EMBL" id="JAPDRK010000009">
    <property type="protein sequence ID" value="KAJ9609134.1"/>
    <property type="molecule type" value="Genomic_DNA"/>
</dbReference>
<evidence type="ECO:0000256" key="1">
    <source>
        <dbReference type="SAM" id="MobiDB-lite"/>
    </source>
</evidence>
<dbReference type="Proteomes" id="UP001172673">
    <property type="component" value="Unassembled WGS sequence"/>
</dbReference>
<dbReference type="InterPro" id="IPR027417">
    <property type="entry name" value="P-loop_NTPase"/>
</dbReference>
<dbReference type="AlphaFoldDB" id="A0AA39CIB5"/>
<feature type="compositionally biased region" description="Low complexity" evidence="1">
    <location>
        <begin position="9"/>
        <end position="26"/>
    </location>
</feature>
<name>A0AA39CIB5_9EURO</name>
<evidence type="ECO:0008006" key="4">
    <source>
        <dbReference type="Google" id="ProtNLM"/>
    </source>
</evidence>